<keyword evidence="1" id="KW-0496">Mitochondrion</keyword>
<accession>A0A068BF96</accession>
<organism evidence="1">
    <name type="scientific">Batis maritima</name>
    <name type="common">Maritime saltwort</name>
    <dbReference type="NCBI Taxonomy" id="4436"/>
    <lineage>
        <taxon>Eukaryota</taxon>
        <taxon>Viridiplantae</taxon>
        <taxon>Streptophyta</taxon>
        <taxon>Embryophyta</taxon>
        <taxon>Tracheophyta</taxon>
        <taxon>Spermatophyta</taxon>
        <taxon>Magnoliopsida</taxon>
        <taxon>eudicotyledons</taxon>
        <taxon>Gunneridae</taxon>
        <taxon>Pentapetalae</taxon>
        <taxon>rosids</taxon>
        <taxon>malvids</taxon>
        <taxon>Brassicales</taxon>
        <taxon>Bataceae</taxon>
        <taxon>Batis</taxon>
    </lineage>
</organism>
<gene>
    <name evidence="1" type="primary">orf101a</name>
</gene>
<dbReference type="RefSeq" id="YP_009045771.1">
    <property type="nucleotide sequence ID" value="NC_024429.1"/>
</dbReference>
<protein>
    <submittedName>
        <fullName evidence="1">Orf101a</fullName>
    </submittedName>
</protein>
<reference evidence="1" key="1">
    <citation type="journal article" date="2014" name="Mitochondrion">
        <title>Comparative analysis of 11 Brassicales mitochondrial genomes and the mitochondrial transcriptome of Brassica oleracea.</title>
        <authorList>
            <person name="Grewe F."/>
            <person name="Edger P.P."/>
            <person name="Keren I."/>
            <person name="Sultan L."/>
            <person name="Pires J.C."/>
            <person name="Ostersetzer-Biran O."/>
            <person name="Mower J.P."/>
        </authorList>
    </citation>
    <scope>NUCLEOTIDE SEQUENCE</scope>
</reference>
<dbReference type="EMBL" id="KJ820684">
    <property type="protein sequence ID" value="AIC83374.1"/>
    <property type="molecule type" value="Genomic_DNA"/>
</dbReference>
<geneLocation type="mitochondrion" evidence="1"/>
<dbReference type="AlphaFoldDB" id="A0A068BF96"/>
<proteinExistence type="predicted"/>
<dbReference type="GeneID" id="19736974"/>
<name>A0A068BF96_BATMA</name>
<evidence type="ECO:0000313" key="1">
    <source>
        <dbReference type="EMBL" id="AIC83374.1"/>
    </source>
</evidence>
<sequence>MECIDLGHFFSLFSFQVGEDFHRVIYVNPCFVVLSQSKALGACICGMGAEATFTTIAVWVQLGGLPIEFYYMTTLNRLGKEWNLRVDKEREERARSTLWIA</sequence>